<dbReference type="EMBL" id="JAJITC010000001">
    <property type="protein sequence ID" value="MCC8400485.1"/>
    <property type="molecule type" value="Genomic_DNA"/>
</dbReference>
<dbReference type="PROSITE" id="PS51257">
    <property type="entry name" value="PROKAR_LIPOPROTEIN"/>
    <property type="match status" value="1"/>
</dbReference>
<reference evidence="3 4" key="1">
    <citation type="submission" date="2021-11" db="EMBL/GenBank/DDBJ databases">
        <authorList>
            <person name="Oh E.-T."/>
            <person name="Kim S.-B."/>
        </authorList>
    </citation>
    <scope>NUCLEOTIDE SEQUENCE [LARGE SCALE GENOMIC DNA]</scope>
    <source>
        <strain evidence="3 4">MMS20-SJTN17</strain>
    </source>
</reference>
<evidence type="ECO:0000313" key="3">
    <source>
        <dbReference type="EMBL" id="MCC8400485.1"/>
    </source>
</evidence>
<evidence type="ECO:0000313" key="4">
    <source>
        <dbReference type="Proteomes" id="UP001430614"/>
    </source>
</evidence>
<evidence type="ECO:0000256" key="2">
    <source>
        <dbReference type="SAM" id="SignalP"/>
    </source>
</evidence>
<comment type="caution">
    <text evidence="3">The sequence shown here is derived from an EMBL/GenBank/DDBJ whole genome shotgun (WGS) entry which is preliminary data.</text>
</comment>
<dbReference type="Proteomes" id="UP001430614">
    <property type="component" value="Unassembled WGS sequence"/>
</dbReference>
<feature type="signal peptide" evidence="2">
    <location>
        <begin position="1"/>
        <end position="20"/>
    </location>
</feature>
<organism evidence="3 4">
    <name type="scientific">Paraburkholderia translucens</name>
    <dbReference type="NCBI Taxonomy" id="2886945"/>
    <lineage>
        <taxon>Bacteria</taxon>
        <taxon>Pseudomonadati</taxon>
        <taxon>Pseudomonadota</taxon>
        <taxon>Betaproteobacteria</taxon>
        <taxon>Burkholderiales</taxon>
        <taxon>Burkholderiaceae</taxon>
        <taxon>Paraburkholderia</taxon>
    </lineage>
</organism>
<evidence type="ECO:0000256" key="1">
    <source>
        <dbReference type="SAM" id="Coils"/>
    </source>
</evidence>
<gene>
    <name evidence="3" type="ORF">LJ655_01020</name>
</gene>
<keyword evidence="2" id="KW-0732">Signal</keyword>
<sequence length="205" mass="21563">MIRSCSIALLGALVAGCATTEQTAALECGAGGAGGAFLICKLAGGSDATCAAVGGGVGAVGAVGCYAWSSNLKKEREALAGHENDLDARLAYARSVNDTMSKYNDSLRQKVAELSQHSAVTARQISVQTNDESQLTSQRRKIDETLKEANASIAEQKQTLADMHNFQAQHASHSESLAAEIRREEANLQDTQRQATALANLKQNV</sequence>
<evidence type="ECO:0008006" key="5">
    <source>
        <dbReference type="Google" id="ProtNLM"/>
    </source>
</evidence>
<dbReference type="RefSeq" id="WP_230559401.1">
    <property type="nucleotide sequence ID" value="NZ_JAJITC010000001.1"/>
</dbReference>
<accession>A0ABS8K6X2</accession>
<feature type="chain" id="PRO_5045915184" description="Lipoprotein" evidence="2">
    <location>
        <begin position="21"/>
        <end position="205"/>
    </location>
</feature>
<keyword evidence="4" id="KW-1185">Reference proteome</keyword>
<feature type="coiled-coil region" evidence="1">
    <location>
        <begin position="139"/>
        <end position="201"/>
    </location>
</feature>
<keyword evidence="1" id="KW-0175">Coiled coil</keyword>
<name>A0ABS8K6X2_9BURK</name>
<proteinExistence type="predicted"/>
<protein>
    <recommendedName>
        <fullName evidence="5">Lipoprotein</fullName>
    </recommendedName>
</protein>